<evidence type="ECO:0000259" key="14">
    <source>
        <dbReference type="PROSITE" id="PS01033"/>
    </source>
</evidence>
<accession>A0A8T0GE62</accession>
<keyword evidence="9" id="KW-0560">Oxidoreductase</keyword>
<dbReference type="GO" id="GO:0005634">
    <property type="term" value="C:nucleus"/>
    <property type="evidence" value="ECO:0007669"/>
    <property type="project" value="UniProtKB-SubCell"/>
</dbReference>
<evidence type="ECO:0000256" key="7">
    <source>
        <dbReference type="ARBA" id="ARBA00022617"/>
    </source>
</evidence>
<dbReference type="PANTHER" id="PTHR22924:SF98">
    <property type="entry name" value="NON-SYMBIOTIC HEMOGLOBIN 3"/>
    <property type="match status" value="1"/>
</dbReference>
<dbReference type="InterPro" id="IPR009050">
    <property type="entry name" value="Globin-like_sf"/>
</dbReference>
<evidence type="ECO:0000256" key="11">
    <source>
        <dbReference type="ARBA" id="ARBA00023242"/>
    </source>
</evidence>
<dbReference type="Gene3D" id="1.10.490.10">
    <property type="entry name" value="Globins"/>
    <property type="match status" value="1"/>
</dbReference>
<dbReference type="GO" id="GO:0019825">
    <property type="term" value="F:oxygen binding"/>
    <property type="evidence" value="ECO:0007669"/>
    <property type="project" value="InterPro"/>
</dbReference>
<dbReference type="PROSITE" id="PS00208">
    <property type="entry name" value="PLANT_GLOBIN"/>
    <property type="match status" value="1"/>
</dbReference>
<protein>
    <recommendedName>
        <fullName evidence="14">Globin domain-containing protein</fullName>
    </recommendedName>
</protein>
<feature type="domain" description="Globin" evidence="14">
    <location>
        <begin position="21"/>
        <end position="170"/>
    </location>
</feature>
<dbReference type="EMBL" id="CM026432">
    <property type="protein sequence ID" value="KAG0557696.1"/>
    <property type="molecule type" value="Genomic_DNA"/>
</dbReference>
<dbReference type="InterPro" id="IPR012292">
    <property type="entry name" value="Globin/Proto"/>
</dbReference>
<evidence type="ECO:0000313" key="15">
    <source>
        <dbReference type="EMBL" id="KAG0557696.1"/>
    </source>
</evidence>
<evidence type="ECO:0000256" key="8">
    <source>
        <dbReference type="ARBA" id="ARBA00022723"/>
    </source>
</evidence>
<sequence>MAPPTVGTQAQTAPAMVPARVYSKDDEVLVKKSWDILKKDAQRNGINFFRKVFEIAPGAKSMYSFLRDSTIPFEENPKVKNHARYVFMMTGDAAVQLGEKGAYQVLDSKLQKLAATHINAGVTDDQFEIVKEAILYAIEMGVPELWSPELKSAWGDAYDMLAAAVKAEMHAQRAAAQ</sequence>
<comment type="cofactor">
    <cofactor evidence="1">
        <name>heme b</name>
        <dbReference type="ChEBI" id="CHEBI:60344"/>
    </cofactor>
</comment>
<keyword evidence="6" id="KW-0963">Cytoplasm</keyword>
<reference evidence="15 16" key="1">
    <citation type="submission" date="2020-06" db="EMBL/GenBank/DDBJ databases">
        <title>WGS assembly of Ceratodon purpureus strain R40.</title>
        <authorList>
            <person name="Carey S.B."/>
            <person name="Jenkins J."/>
            <person name="Shu S."/>
            <person name="Lovell J.T."/>
            <person name="Sreedasyam A."/>
            <person name="Maumus F."/>
            <person name="Tiley G.P."/>
            <person name="Fernandez-Pozo N."/>
            <person name="Barry K."/>
            <person name="Chen C."/>
            <person name="Wang M."/>
            <person name="Lipzen A."/>
            <person name="Daum C."/>
            <person name="Saski C.A."/>
            <person name="Payton A.C."/>
            <person name="Mcbreen J.C."/>
            <person name="Conrad R.E."/>
            <person name="Kollar L.M."/>
            <person name="Olsson S."/>
            <person name="Huttunen S."/>
            <person name="Landis J.B."/>
            <person name="Wickett N.J."/>
            <person name="Johnson M.G."/>
            <person name="Rensing S.A."/>
            <person name="Grimwood J."/>
            <person name="Schmutz J."/>
            <person name="Mcdaniel S.F."/>
        </authorList>
    </citation>
    <scope>NUCLEOTIDE SEQUENCE [LARGE SCALE GENOMIC DNA]</scope>
    <source>
        <strain evidence="15 16">R40</strain>
    </source>
</reference>
<dbReference type="SUPFAM" id="SSF46458">
    <property type="entry name" value="Globin-like"/>
    <property type="match status" value="1"/>
</dbReference>
<evidence type="ECO:0000256" key="6">
    <source>
        <dbReference type="ARBA" id="ARBA00022490"/>
    </source>
</evidence>
<name>A0A8T0GE62_CERPU</name>
<comment type="caution">
    <text evidence="15">The sequence shown here is derived from an EMBL/GenBank/DDBJ whole genome shotgun (WGS) entry which is preliminary data.</text>
</comment>
<evidence type="ECO:0000256" key="1">
    <source>
        <dbReference type="ARBA" id="ARBA00001970"/>
    </source>
</evidence>
<evidence type="ECO:0000256" key="12">
    <source>
        <dbReference type="ARBA" id="ARBA00048118"/>
    </source>
</evidence>
<keyword evidence="11" id="KW-0539">Nucleus</keyword>
<evidence type="ECO:0000256" key="2">
    <source>
        <dbReference type="ARBA" id="ARBA00004123"/>
    </source>
</evidence>
<keyword evidence="8 13" id="KW-0479">Metal-binding</keyword>
<dbReference type="GO" id="GO:0005737">
    <property type="term" value="C:cytoplasm"/>
    <property type="evidence" value="ECO:0007669"/>
    <property type="project" value="UniProtKB-SubCell"/>
</dbReference>
<keyword evidence="10 13" id="KW-0408">Iron</keyword>
<evidence type="ECO:0000256" key="10">
    <source>
        <dbReference type="ARBA" id="ARBA00023004"/>
    </source>
</evidence>
<dbReference type="PRINTS" id="PR00188">
    <property type="entry name" value="PLANTGLOBIN"/>
</dbReference>
<dbReference type="AlphaFoldDB" id="A0A8T0GE62"/>
<keyword evidence="16" id="KW-1185">Reference proteome</keyword>
<comment type="subcellular location">
    <subcellularLocation>
        <location evidence="3">Cytoplasm</location>
    </subcellularLocation>
    <subcellularLocation>
        <location evidence="2">Nucleus</location>
    </subcellularLocation>
</comment>
<proteinExistence type="inferred from homology"/>
<dbReference type="Pfam" id="PF00042">
    <property type="entry name" value="Globin"/>
    <property type="match status" value="1"/>
</dbReference>
<comment type="catalytic activity">
    <reaction evidence="12">
        <text>Fe(III)-heme b-[protein] + nitric oxide + H2O = Fe(II)-heme b-[protein] + nitrite + 2 H(+)</text>
        <dbReference type="Rhea" id="RHEA:77711"/>
        <dbReference type="Rhea" id="RHEA-COMP:18975"/>
        <dbReference type="Rhea" id="RHEA-COMP:18976"/>
        <dbReference type="ChEBI" id="CHEBI:15377"/>
        <dbReference type="ChEBI" id="CHEBI:15378"/>
        <dbReference type="ChEBI" id="CHEBI:16301"/>
        <dbReference type="ChEBI" id="CHEBI:16480"/>
        <dbReference type="ChEBI" id="CHEBI:55376"/>
        <dbReference type="ChEBI" id="CHEBI:60344"/>
    </reaction>
    <physiologicalReaction direction="right-to-left" evidence="12">
        <dbReference type="Rhea" id="RHEA:77713"/>
    </physiologicalReaction>
</comment>
<organism evidence="15 16">
    <name type="scientific">Ceratodon purpureus</name>
    <name type="common">Fire moss</name>
    <name type="synonym">Dicranum purpureum</name>
    <dbReference type="NCBI Taxonomy" id="3225"/>
    <lineage>
        <taxon>Eukaryota</taxon>
        <taxon>Viridiplantae</taxon>
        <taxon>Streptophyta</taxon>
        <taxon>Embryophyta</taxon>
        <taxon>Bryophyta</taxon>
        <taxon>Bryophytina</taxon>
        <taxon>Bryopsida</taxon>
        <taxon>Dicranidae</taxon>
        <taxon>Pseudoditrichales</taxon>
        <taxon>Ditrichaceae</taxon>
        <taxon>Ceratodon</taxon>
    </lineage>
</organism>
<evidence type="ECO:0000256" key="4">
    <source>
        <dbReference type="ARBA" id="ARBA00007609"/>
    </source>
</evidence>
<dbReference type="InterPro" id="IPR000971">
    <property type="entry name" value="Globin"/>
</dbReference>
<evidence type="ECO:0000256" key="5">
    <source>
        <dbReference type="ARBA" id="ARBA00011738"/>
    </source>
</evidence>
<keyword evidence="7 13" id="KW-0349">Heme</keyword>
<evidence type="ECO:0000256" key="3">
    <source>
        <dbReference type="ARBA" id="ARBA00004496"/>
    </source>
</evidence>
<evidence type="ECO:0000256" key="9">
    <source>
        <dbReference type="ARBA" id="ARBA00023002"/>
    </source>
</evidence>
<dbReference type="PROSITE" id="PS01033">
    <property type="entry name" value="GLOBIN"/>
    <property type="match status" value="1"/>
</dbReference>
<dbReference type="InterPro" id="IPR001032">
    <property type="entry name" value="Leghaemoglobin-like"/>
</dbReference>
<dbReference type="InterPro" id="IPR019824">
    <property type="entry name" value="Leghaemoglobin_Fe_BS"/>
</dbReference>
<dbReference type="Proteomes" id="UP000822688">
    <property type="component" value="Chromosome 11"/>
</dbReference>
<dbReference type="PANTHER" id="PTHR22924">
    <property type="entry name" value="LEGHEMOGLOBIN-RELATED"/>
    <property type="match status" value="1"/>
</dbReference>
<evidence type="ECO:0000256" key="13">
    <source>
        <dbReference type="RuleBase" id="RU000625"/>
    </source>
</evidence>
<evidence type="ECO:0000313" key="16">
    <source>
        <dbReference type="Proteomes" id="UP000822688"/>
    </source>
</evidence>
<comment type="similarity">
    <text evidence="4 13">Belongs to the plant globin family.</text>
</comment>
<dbReference type="GO" id="GO:0016491">
    <property type="term" value="F:oxidoreductase activity"/>
    <property type="evidence" value="ECO:0007669"/>
    <property type="project" value="UniProtKB-KW"/>
</dbReference>
<dbReference type="GO" id="GO:0046872">
    <property type="term" value="F:metal ion binding"/>
    <property type="evidence" value="ECO:0007669"/>
    <property type="project" value="UniProtKB-KW"/>
</dbReference>
<dbReference type="GO" id="GO:0020037">
    <property type="term" value="F:heme binding"/>
    <property type="evidence" value="ECO:0007669"/>
    <property type="project" value="InterPro"/>
</dbReference>
<comment type="subunit">
    <text evidence="5">Homodimer.</text>
</comment>
<gene>
    <name evidence="15" type="ORF">KC19_11G150100</name>
</gene>